<dbReference type="AlphaFoldDB" id="A0A0E9S4V3"/>
<evidence type="ECO:0000313" key="1">
    <source>
        <dbReference type="EMBL" id="JAH35563.1"/>
    </source>
</evidence>
<reference evidence="1" key="2">
    <citation type="journal article" date="2015" name="Fish Shellfish Immunol.">
        <title>Early steps in the European eel (Anguilla anguilla)-Vibrio vulnificus interaction in the gills: Role of the RtxA13 toxin.</title>
        <authorList>
            <person name="Callol A."/>
            <person name="Pajuelo D."/>
            <person name="Ebbesson L."/>
            <person name="Teles M."/>
            <person name="MacKenzie S."/>
            <person name="Amaro C."/>
        </authorList>
    </citation>
    <scope>NUCLEOTIDE SEQUENCE</scope>
</reference>
<protein>
    <submittedName>
        <fullName evidence="1">Uncharacterized protein</fullName>
    </submittedName>
</protein>
<reference evidence="1" key="1">
    <citation type="submission" date="2014-11" db="EMBL/GenBank/DDBJ databases">
        <authorList>
            <person name="Amaro Gonzalez C."/>
        </authorList>
    </citation>
    <scope>NUCLEOTIDE SEQUENCE</scope>
</reference>
<name>A0A0E9S4V3_ANGAN</name>
<sequence length="54" mass="6726">MKCKQMHIWKIKISLMIITVFDLRGWNMTEKKIISESEWMKMHFLMLKARKHYL</sequence>
<accession>A0A0E9S4V3</accession>
<proteinExistence type="predicted"/>
<organism evidence="1">
    <name type="scientific">Anguilla anguilla</name>
    <name type="common">European freshwater eel</name>
    <name type="synonym">Muraena anguilla</name>
    <dbReference type="NCBI Taxonomy" id="7936"/>
    <lineage>
        <taxon>Eukaryota</taxon>
        <taxon>Metazoa</taxon>
        <taxon>Chordata</taxon>
        <taxon>Craniata</taxon>
        <taxon>Vertebrata</taxon>
        <taxon>Euteleostomi</taxon>
        <taxon>Actinopterygii</taxon>
        <taxon>Neopterygii</taxon>
        <taxon>Teleostei</taxon>
        <taxon>Anguilliformes</taxon>
        <taxon>Anguillidae</taxon>
        <taxon>Anguilla</taxon>
    </lineage>
</organism>
<dbReference type="EMBL" id="GBXM01073014">
    <property type="protein sequence ID" value="JAH35563.1"/>
    <property type="molecule type" value="Transcribed_RNA"/>
</dbReference>